<evidence type="ECO:0000256" key="3">
    <source>
        <dbReference type="PROSITE-ProRule" id="PRU00221"/>
    </source>
</evidence>
<dbReference type="Gene3D" id="2.130.10.10">
    <property type="entry name" value="YVTN repeat-like/Quinoprotein amine dehydrogenase"/>
    <property type="match status" value="1"/>
</dbReference>
<keyword evidence="1 3" id="KW-0853">WD repeat</keyword>
<dbReference type="InterPro" id="IPR015943">
    <property type="entry name" value="WD40/YVTN_repeat-like_dom_sf"/>
</dbReference>
<dbReference type="InterPro" id="IPR036322">
    <property type="entry name" value="WD40_repeat_dom_sf"/>
</dbReference>
<gene>
    <name evidence="4" type="ORF">CPB84DRAFT_1775738</name>
</gene>
<dbReference type="PROSITE" id="PS50294">
    <property type="entry name" value="WD_REPEATS_REGION"/>
    <property type="match status" value="2"/>
</dbReference>
<dbReference type="PROSITE" id="PS00678">
    <property type="entry name" value="WD_REPEATS_1"/>
    <property type="match status" value="1"/>
</dbReference>
<dbReference type="SMART" id="SM00320">
    <property type="entry name" value="WD40"/>
    <property type="match status" value="4"/>
</dbReference>
<evidence type="ECO:0000313" key="5">
    <source>
        <dbReference type="Proteomes" id="UP000724874"/>
    </source>
</evidence>
<dbReference type="EMBL" id="JADNYJ010000035">
    <property type="protein sequence ID" value="KAF8902584.1"/>
    <property type="molecule type" value="Genomic_DNA"/>
</dbReference>
<proteinExistence type="predicted"/>
<keyword evidence="5" id="KW-1185">Reference proteome</keyword>
<comment type="caution">
    <text evidence="4">The sequence shown here is derived from an EMBL/GenBank/DDBJ whole genome shotgun (WGS) entry which is preliminary data.</text>
</comment>
<dbReference type="InterPro" id="IPR020472">
    <property type="entry name" value="WD40_PAC1"/>
</dbReference>
<dbReference type="Proteomes" id="UP000724874">
    <property type="component" value="Unassembled WGS sequence"/>
</dbReference>
<dbReference type="InterPro" id="IPR019775">
    <property type="entry name" value="WD40_repeat_CS"/>
</dbReference>
<organism evidence="4 5">
    <name type="scientific">Gymnopilus junonius</name>
    <name type="common">Spectacular rustgill mushroom</name>
    <name type="synonym">Gymnopilus spectabilis subsp. junonius</name>
    <dbReference type="NCBI Taxonomy" id="109634"/>
    <lineage>
        <taxon>Eukaryota</taxon>
        <taxon>Fungi</taxon>
        <taxon>Dikarya</taxon>
        <taxon>Basidiomycota</taxon>
        <taxon>Agaricomycotina</taxon>
        <taxon>Agaricomycetes</taxon>
        <taxon>Agaricomycetidae</taxon>
        <taxon>Agaricales</taxon>
        <taxon>Agaricineae</taxon>
        <taxon>Hymenogastraceae</taxon>
        <taxon>Gymnopilus</taxon>
    </lineage>
</organism>
<reference evidence="4" key="1">
    <citation type="submission" date="2020-11" db="EMBL/GenBank/DDBJ databases">
        <authorList>
            <consortium name="DOE Joint Genome Institute"/>
            <person name="Ahrendt S."/>
            <person name="Riley R."/>
            <person name="Andreopoulos W."/>
            <person name="LaButti K."/>
            <person name="Pangilinan J."/>
            <person name="Ruiz-duenas F.J."/>
            <person name="Barrasa J.M."/>
            <person name="Sanchez-Garcia M."/>
            <person name="Camarero S."/>
            <person name="Miyauchi S."/>
            <person name="Serrano A."/>
            <person name="Linde D."/>
            <person name="Babiker R."/>
            <person name="Drula E."/>
            <person name="Ayuso-Fernandez I."/>
            <person name="Pacheco R."/>
            <person name="Padilla G."/>
            <person name="Ferreira P."/>
            <person name="Barriuso J."/>
            <person name="Kellner H."/>
            <person name="Castanera R."/>
            <person name="Alfaro M."/>
            <person name="Ramirez L."/>
            <person name="Pisabarro A.G."/>
            <person name="Kuo A."/>
            <person name="Tritt A."/>
            <person name="Lipzen A."/>
            <person name="He G."/>
            <person name="Yan M."/>
            <person name="Ng V."/>
            <person name="Cullen D."/>
            <person name="Martin F."/>
            <person name="Rosso M.-N."/>
            <person name="Henrissat B."/>
            <person name="Hibbett D."/>
            <person name="Martinez A.T."/>
            <person name="Grigoriev I.V."/>
        </authorList>
    </citation>
    <scope>NUCLEOTIDE SEQUENCE</scope>
    <source>
        <strain evidence="4">AH 44721</strain>
    </source>
</reference>
<accession>A0A9P5TN59</accession>
<dbReference type="OrthoDB" id="190105at2759"/>
<sequence>MSSASSSWNGQEFRLHISIDMPPSSDPNEPPFGWLGQGVALTRNHAIVVATKTILVYSLLSGRLIHSLKGHTSVVERLAVYRDTLVSASHNSPIRVWDLASGRCLRTLSFGGAYFLSIVKPELVEVEQKHTLVKERWPKDPLVVASIFDGDTFRVWKLEYSGRDGSKANLDGISKDMRNLDAYDDHRVHCLAARGRFVLTGSYNCTVCIWDVIMGQRKWILIGHTNRVVSVDLDEGQAYSGSQDSTIRIWNVHTGDCSYILKLTSPILEARLSHSYLVSLHHDGTLCVHNLIDHKLHYRLTSVADWLRHFLHDDYKLCFQSNGSLKLWDMRNNRLIMEYSLGNADAYDIQFTDSFLVAYLRQDSKMTIKVWRFADEKPDGSSNENGI</sequence>
<dbReference type="AlphaFoldDB" id="A0A9P5TN59"/>
<feature type="repeat" description="WD" evidence="3">
    <location>
        <begin position="68"/>
        <end position="107"/>
    </location>
</feature>
<protein>
    <submittedName>
        <fullName evidence="4">WD40-repeat-containing domain protein</fullName>
    </submittedName>
</protein>
<evidence type="ECO:0000256" key="2">
    <source>
        <dbReference type="ARBA" id="ARBA00022737"/>
    </source>
</evidence>
<name>A0A9P5TN59_GYMJU</name>
<feature type="repeat" description="WD" evidence="3">
    <location>
        <begin position="221"/>
        <end position="260"/>
    </location>
</feature>
<evidence type="ECO:0000313" key="4">
    <source>
        <dbReference type="EMBL" id="KAF8902584.1"/>
    </source>
</evidence>
<dbReference type="PRINTS" id="PR00320">
    <property type="entry name" value="GPROTEINBRPT"/>
</dbReference>
<keyword evidence="2" id="KW-0677">Repeat</keyword>
<dbReference type="Pfam" id="PF00400">
    <property type="entry name" value="WD40"/>
    <property type="match status" value="2"/>
</dbReference>
<dbReference type="PANTHER" id="PTHR22847">
    <property type="entry name" value="WD40 REPEAT PROTEIN"/>
    <property type="match status" value="1"/>
</dbReference>
<dbReference type="PROSITE" id="PS50082">
    <property type="entry name" value="WD_REPEATS_2"/>
    <property type="match status" value="2"/>
</dbReference>
<dbReference type="InterPro" id="IPR001680">
    <property type="entry name" value="WD40_rpt"/>
</dbReference>
<dbReference type="SUPFAM" id="SSF50978">
    <property type="entry name" value="WD40 repeat-like"/>
    <property type="match status" value="1"/>
</dbReference>
<dbReference type="PANTHER" id="PTHR22847:SF741">
    <property type="entry name" value="E3 UBIQUITIN LIGASE COMPLEX SCF SUBUNIT SCONB-RELATED"/>
    <property type="match status" value="1"/>
</dbReference>
<evidence type="ECO:0000256" key="1">
    <source>
        <dbReference type="ARBA" id="ARBA00022574"/>
    </source>
</evidence>